<evidence type="ECO:0000313" key="1">
    <source>
        <dbReference type="EMBL" id="CAG6730465.1"/>
    </source>
</evidence>
<organism evidence="1">
    <name type="scientific">Cacopsylla melanoneura</name>
    <dbReference type="NCBI Taxonomy" id="428564"/>
    <lineage>
        <taxon>Eukaryota</taxon>
        <taxon>Metazoa</taxon>
        <taxon>Ecdysozoa</taxon>
        <taxon>Arthropoda</taxon>
        <taxon>Hexapoda</taxon>
        <taxon>Insecta</taxon>
        <taxon>Pterygota</taxon>
        <taxon>Neoptera</taxon>
        <taxon>Paraneoptera</taxon>
        <taxon>Hemiptera</taxon>
        <taxon>Sternorrhyncha</taxon>
        <taxon>Psylloidea</taxon>
        <taxon>Psyllidae</taxon>
        <taxon>Psyllinae</taxon>
        <taxon>Cacopsylla</taxon>
    </lineage>
</organism>
<accession>A0A8D8YKF9</accession>
<dbReference type="AlphaFoldDB" id="A0A8D8YKF9"/>
<name>A0A8D8YKF9_9HEMI</name>
<sequence>MIPPVIGWDYSTKWTIKGMLKGVSMTCGLPQPSTSVGTLRNFRFHRDSLCEKPQGNDPVPSSLHKAQENVLKNSTKQHFTSYAPAEKYVRGYTQTKERIVIVYTHNKKN</sequence>
<dbReference type="EMBL" id="HBUF01381467">
    <property type="protein sequence ID" value="CAG6730465.1"/>
    <property type="molecule type" value="Transcribed_RNA"/>
</dbReference>
<reference evidence="1" key="1">
    <citation type="submission" date="2021-05" db="EMBL/GenBank/DDBJ databases">
        <authorList>
            <person name="Alioto T."/>
            <person name="Alioto T."/>
            <person name="Gomez Garrido J."/>
        </authorList>
    </citation>
    <scope>NUCLEOTIDE SEQUENCE</scope>
</reference>
<protein>
    <submittedName>
        <fullName evidence="1">Uncharacterized protein</fullName>
    </submittedName>
</protein>
<proteinExistence type="predicted"/>